<dbReference type="SMART" id="SM00091">
    <property type="entry name" value="PAS"/>
    <property type="match status" value="2"/>
</dbReference>
<accession>A0A272EVP9</accession>
<dbReference type="Gene3D" id="3.30.450.40">
    <property type="match status" value="1"/>
</dbReference>
<evidence type="ECO:0000313" key="6">
    <source>
        <dbReference type="EMBL" id="PAS94184.1"/>
    </source>
</evidence>
<evidence type="ECO:0000313" key="8">
    <source>
        <dbReference type="Proteomes" id="UP000623509"/>
    </source>
</evidence>
<dbReference type="Gene3D" id="3.30.70.270">
    <property type="match status" value="2"/>
</dbReference>
<evidence type="ECO:0000313" key="7">
    <source>
        <dbReference type="Proteomes" id="UP000216107"/>
    </source>
</evidence>
<evidence type="ECO:0000259" key="3">
    <source>
        <dbReference type="PROSITE" id="PS50883"/>
    </source>
</evidence>
<dbReference type="CDD" id="cd00130">
    <property type="entry name" value="PAS"/>
    <property type="match status" value="2"/>
</dbReference>
<sequence length="835" mass="93055">MAAFSFDVSASAADQALLIALDRAMLIAEFDVEGILRRANRNFLEALGYSEETALGRHHRLFCQPHEVYSAAYPLFWQRLLHGQVFSNLCERRHADGSSRWLEATYSAIRNPDQQIVGVIKIATDITIRAALEAGLHERNQRLAMATDAADASIVMCDQAWRIVYVNAGFTRMFGWSQEDVIGREPVALLGAHLFTEGGEDAVTGLLRGQTVHREEIVHGRDDQRYWVSIATQPVLDSRGSLQQTVSLISDITRPKLHEVLQQRVLEAMAHDQPLVDVLDLVCREVERIATDVATSILGLDETGHLHPLAAPHLPKSYGEALDGLEIGAFAGSCGTAAYRNEPVMGDDIERDPLWADYKQLILPLGYRACWSSPIRAPEGHVLGTFALYFKEKMQPTSFHEKLLDTCSHLCAIAMEREQARARIRHLAFYDSLTGLPNRSLLLAKADQVIAIAQREKRSLSVLFIDLDRFKQVNDSLGHNAGDELLCSIANCFKQEFRASDVVGRLSGDEFVAVLIAPTASIGIAMFPADGRDMETLIQHADMAMYEAKTSGRGCFRFFSHEMNKLAQERLRLESALREALRDGRGLQLQYQPQINLKNGKIYGAEALARWKHAELGDISPRNFIPLAEECGLISEFGRWALDEACRQLSQWRAQGLEIPAVSVNLSPTSFHNLDLPRMIIETLARYQLAPADLTLEITESVLLDTNPTTFKTIHEIHALGFRLSMDDFGTGYSSLSYLRRLPVSEIKLDQSFVADLEHDDTARTLSEAVIRIGESLRLTVIAEGVENAFQRQMLKAQGYDVAQGFHYSPPLPAEAFARWLADHQAGEEDVDATG</sequence>
<dbReference type="PROSITE" id="PS50113">
    <property type="entry name" value="PAC"/>
    <property type="match status" value="2"/>
</dbReference>
<dbReference type="Gene3D" id="3.30.450.20">
    <property type="entry name" value="PAS domain"/>
    <property type="match status" value="2"/>
</dbReference>
<dbReference type="InterPro" id="IPR013656">
    <property type="entry name" value="PAS_4"/>
</dbReference>
<dbReference type="PANTHER" id="PTHR44757:SF2">
    <property type="entry name" value="BIOFILM ARCHITECTURE MAINTENANCE PROTEIN MBAA"/>
    <property type="match status" value="1"/>
</dbReference>
<evidence type="ECO:0000259" key="1">
    <source>
        <dbReference type="PROSITE" id="PS50112"/>
    </source>
</evidence>
<dbReference type="InterPro" id="IPR029787">
    <property type="entry name" value="Nucleotide_cyclase"/>
</dbReference>
<dbReference type="CDD" id="cd01948">
    <property type="entry name" value="EAL"/>
    <property type="match status" value="1"/>
</dbReference>
<dbReference type="InterPro" id="IPR035965">
    <property type="entry name" value="PAS-like_dom_sf"/>
</dbReference>
<dbReference type="PROSITE" id="PS50883">
    <property type="entry name" value="EAL"/>
    <property type="match status" value="1"/>
</dbReference>
<dbReference type="InterPro" id="IPR001633">
    <property type="entry name" value="EAL_dom"/>
</dbReference>
<dbReference type="Proteomes" id="UP000216107">
    <property type="component" value="Unassembled WGS sequence"/>
</dbReference>
<dbReference type="SUPFAM" id="SSF55781">
    <property type="entry name" value="GAF domain-like"/>
    <property type="match status" value="1"/>
</dbReference>
<dbReference type="Pfam" id="PF00563">
    <property type="entry name" value="EAL"/>
    <property type="match status" value="1"/>
</dbReference>
<dbReference type="PROSITE" id="PS50887">
    <property type="entry name" value="GGDEF"/>
    <property type="match status" value="1"/>
</dbReference>
<dbReference type="EMBL" id="MDUX01000012">
    <property type="protein sequence ID" value="KAF7599877.1"/>
    <property type="molecule type" value="Genomic_DNA"/>
</dbReference>
<feature type="domain" description="EAL" evidence="3">
    <location>
        <begin position="570"/>
        <end position="825"/>
    </location>
</feature>
<organism evidence="6 7">
    <name type="scientific">Candidatus Dactylopiibacterium carminicum</name>
    <dbReference type="NCBI Taxonomy" id="857335"/>
    <lineage>
        <taxon>Bacteria</taxon>
        <taxon>Pseudomonadati</taxon>
        <taxon>Pseudomonadota</taxon>
        <taxon>Betaproteobacteria</taxon>
        <taxon>Rhodocyclales</taxon>
        <taxon>Rhodocyclaceae</taxon>
        <taxon>Candidatus Dactylopiibacterium</taxon>
    </lineage>
</organism>
<dbReference type="PIRSF" id="PIRSF005925">
    <property type="entry name" value="Dos"/>
    <property type="match status" value="1"/>
</dbReference>
<dbReference type="Proteomes" id="UP000623509">
    <property type="component" value="Unassembled WGS sequence"/>
</dbReference>
<dbReference type="AlphaFoldDB" id="A0A272EVP9"/>
<name>A0A272EVP9_9RHOO</name>
<gene>
    <name evidence="5" type="ORF">BGI27_05330</name>
    <name evidence="6" type="ORF">CGU29_05010</name>
</gene>
<proteinExistence type="predicted"/>
<protein>
    <submittedName>
        <fullName evidence="6">Bifunctional diguanylate cyclase/phosphodiesterase</fullName>
    </submittedName>
</protein>
<dbReference type="Pfam" id="PF08448">
    <property type="entry name" value="PAS_4"/>
    <property type="match status" value="2"/>
</dbReference>
<dbReference type="InterPro" id="IPR000700">
    <property type="entry name" value="PAS-assoc_C"/>
</dbReference>
<dbReference type="PROSITE" id="PS50112">
    <property type="entry name" value="PAS"/>
    <property type="match status" value="1"/>
</dbReference>
<dbReference type="Pfam" id="PF13185">
    <property type="entry name" value="GAF_2"/>
    <property type="match status" value="1"/>
</dbReference>
<dbReference type="SMART" id="SM00052">
    <property type="entry name" value="EAL"/>
    <property type="match status" value="1"/>
</dbReference>
<dbReference type="InterPro" id="IPR035919">
    <property type="entry name" value="EAL_sf"/>
</dbReference>
<dbReference type="RefSeq" id="WP_095523877.1">
    <property type="nucleotide sequence ID" value="NZ_MDUX01000012.1"/>
</dbReference>
<dbReference type="InterPro" id="IPR000014">
    <property type="entry name" value="PAS"/>
</dbReference>
<keyword evidence="8" id="KW-1185">Reference proteome</keyword>
<dbReference type="Pfam" id="PF00990">
    <property type="entry name" value="GGDEF"/>
    <property type="match status" value="2"/>
</dbReference>
<feature type="domain" description="PAS" evidence="1">
    <location>
        <begin position="139"/>
        <end position="187"/>
    </location>
</feature>
<reference evidence="5 8" key="1">
    <citation type="submission" date="2016-08" db="EMBL/GenBank/DDBJ databases">
        <title>Candidatus Dactylopiibacterium carminicum genome sequence.</title>
        <authorList>
            <person name="Ramirez-Puebla S.T."/>
            <person name="Ormeno-Orrillo E."/>
            <person name="Vera-Ponce De Leon A."/>
            <person name="Luis L."/>
            <person name="Sanchez-Flores A."/>
            <person name="Monica R."/>
            <person name="Martinez-Romero E."/>
        </authorList>
    </citation>
    <scope>NUCLEOTIDE SEQUENCE [LARGE SCALE GENOMIC DNA]</scope>
    <source>
        <strain evidence="5">END1</strain>
    </source>
</reference>
<dbReference type="InterPro" id="IPR012226">
    <property type="entry name" value="Diguanyl_cyclase/Pdiesterase"/>
</dbReference>
<comment type="caution">
    <text evidence="6">The sequence shown here is derived from an EMBL/GenBank/DDBJ whole genome shotgun (WGS) entry which is preliminary data.</text>
</comment>
<evidence type="ECO:0000259" key="4">
    <source>
        <dbReference type="PROSITE" id="PS50887"/>
    </source>
</evidence>
<dbReference type="InterPro" id="IPR000160">
    <property type="entry name" value="GGDEF_dom"/>
</dbReference>
<dbReference type="SMART" id="SM00086">
    <property type="entry name" value="PAC"/>
    <property type="match status" value="2"/>
</dbReference>
<dbReference type="CDD" id="cd01949">
    <property type="entry name" value="GGDEF"/>
    <property type="match status" value="1"/>
</dbReference>
<dbReference type="InterPro" id="IPR001610">
    <property type="entry name" value="PAC"/>
</dbReference>
<dbReference type="NCBIfam" id="TIGR00229">
    <property type="entry name" value="sensory_box"/>
    <property type="match status" value="2"/>
</dbReference>
<dbReference type="SUPFAM" id="SSF141868">
    <property type="entry name" value="EAL domain-like"/>
    <property type="match status" value="1"/>
</dbReference>
<dbReference type="InterPro" id="IPR003018">
    <property type="entry name" value="GAF"/>
</dbReference>
<evidence type="ECO:0000259" key="2">
    <source>
        <dbReference type="PROSITE" id="PS50113"/>
    </source>
</evidence>
<dbReference type="SMART" id="SM00267">
    <property type="entry name" value="GGDEF"/>
    <property type="match status" value="1"/>
</dbReference>
<reference evidence="6 7" key="2">
    <citation type="submission" date="2017-07" db="EMBL/GenBank/DDBJ databases">
        <title>Candidatus Dactylopiibacterium carminicum, a nitrogen-fixing symbiont of the cochineal insect Dactylopius coccus and Dactylopius opuntiae (Hemiptera: Coccoidea: Dactylopiidae).</title>
        <authorList>
            <person name="Vera A."/>
        </authorList>
    </citation>
    <scope>NUCLEOTIDE SEQUENCE [LARGE SCALE GENOMIC DNA]</scope>
    <source>
        <strain evidence="6 7">NFDCM</strain>
    </source>
</reference>
<dbReference type="SUPFAM" id="SSF55785">
    <property type="entry name" value="PYP-like sensor domain (PAS domain)"/>
    <property type="match status" value="2"/>
</dbReference>
<dbReference type="PANTHER" id="PTHR44757">
    <property type="entry name" value="DIGUANYLATE CYCLASE DGCP"/>
    <property type="match status" value="1"/>
</dbReference>
<dbReference type="InterPro" id="IPR052155">
    <property type="entry name" value="Biofilm_reg_signaling"/>
</dbReference>
<dbReference type="InterPro" id="IPR043128">
    <property type="entry name" value="Rev_trsase/Diguanyl_cyclase"/>
</dbReference>
<feature type="domain" description="PAC" evidence="2">
    <location>
        <begin position="211"/>
        <end position="264"/>
    </location>
</feature>
<dbReference type="SMART" id="SM00065">
    <property type="entry name" value="GAF"/>
    <property type="match status" value="1"/>
</dbReference>
<feature type="domain" description="PAC" evidence="2">
    <location>
        <begin position="79"/>
        <end position="138"/>
    </location>
</feature>
<dbReference type="EMBL" id="NMRN01000009">
    <property type="protein sequence ID" value="PAS94184.1"/>
    <property type="molecule type" value="Genomic_DNA"/>
</dbReference>
<dbReference type="Gene3D" id="3.20.20.450">
    <property type="entry name" value="EAL domain"/>
    <property type="match status" value="1"/>
</dbReference>
<evidence type="ECO:0000313" key="5">
    <source>
        <dbReference type="EMBL" id="KAF7599877.1"/>
    </source>
</evidence>
<dbReference type="OrthoDB" id="9813903at2"/>
<dbReference type="InterPro" id="IPR029016">
    <property type="entry name" value="GAF-like_dom_sf"/>
</dbReference>
<dbReference type="SUPFAM" id="SSF55073">
    <property type="entry name" value="Nucleotide cyclase"/>
    <property type="match status" value="1"/>
</dbReference>
<feature type="domain" description="GGDEF" evidence="4">
    <location>
        <begin position="458"/>
        <end position="593"/>
    </location>
</feature>
<dbReference type="NCBIfam" id="TIGR00254">
    <property type="entry name" value="GGDEF"/>
    <property type="match status" value="1"/>
</dbReference>